<keyword evidence="5 8" id="KW-0812">Transmembrane</keyword>
<dbReference type="Pfam" id="PF01032">
    <property type="entry name" value="FecCD"/>
    <property type="match status" value="1"/>
</dbReference>
<comment type="subcellular location">
    <subcellularLocation>
        <location evidence="1">Cell membrane</location>
        <topology evidence="1">Multi-pass membrane protein</topology>
    </subcellularLocation>
</comment>
<keyword evidence="6 8" id="KW-1133">Transmembrane helix</keyword>
<evidence type="ECO:0000256" key="5">
    <source>
        <dbReference type="ARBA" id="ARBA00022692"/>
    </source>
</evidence>
<evidence type="ECO:0000256" key="3">
    <source>
        <dbReference type="ARBA" id="ARBA00022448"/>
    </source>
</evidence>
<evidence type="ECO:0000256" key="7">
    <source>
        <dbReference type="ARBA" id="ARBA00023136"/>
    </source>
</evidence>
<feature type="transmembrane region" description="Helical" evidence="8">
    <location>
        <begin position="94"/>
        <end position="113"/>
    </location>
</feature>
<keyword evidence="10" id="KW-1185">Reference proteome</keyword>
<reference evidence="9 10" key="1">
    <citation type="submission" date="2019-09" db="EMBL/GenBank/DDBJ databases">
        <title>Bacillus ochoae sp. nov., Paenibacillus whitsoniae sp. nov., Paenibacillus spiritus sp. nov. Isolated from the Mars Exploration Rover during spacecraft assembly.</title>
        <authorList>
            <person name="Seuylemezian A."/>
            <person name="Vaishampayan P."/>
        </authorList>
    </citation>
    <scope>NUCLEOTIDE SEQUENCE [LARGE SCALE GENOMIC DNA]</scope>
    <source>
        <strain evidence="9 10">MER_111</strain>
    </source>
</reference>
<proteinExistence type="inferred from homology"/>
<keyword evidence="7 8" id="KW-0472">Membrane</keyword>
<feature type="transmembrane region" description="Helical" evidence="8">
    <location>
        <begin position="245"/>
        <end position="271"/>
    </location>
</feature>
<dbReference type="PANTHER" id="PTHR30472">
    <property type="entry name" value="FERRIC ENTEROBACTIN TRANSPORT SYSTEM PERMEASE PROTEIN"/>
    <property type="match status" value="1"/>
</dbReference>
<dbReference type="Proteomes" id="UP000367750">
    <property type="component" value="Unassembled WGS sequence"/>
</dbReference>
<evidence type="ECO:0000313" key="9">
    <source>
        <dbReference type="EMBL" id="KAA9004112.1"/>
    </source>
</evidence>
<feature type="transmembrane region" description="Helical" evidence="8">
    <location>
        <begin position="63"/>
        <end position="82"/>
    </location>
</feature>
<dbReference type="InterPro" id="IPR037294">
    <property type="entry name" value="ABC_BtuC-like"/>
</dbReference>
<feature type="transmembrane region" description="Helical" evidence="8">
    <location>
        <begin position="155"/>
        <end position="174"/>
    </location>
</feature>
<protein>
    <submittedName>
        <fullName evidence="9">Iron ABC transporter permease</fullName>
    </submittedName>
</protein>
<dbReference type="FunFam" id="1.10.3470.10:FF:000001">
    <property type="entry name" value="Vitamin B12 ABC transporter permease BtuC"/>
    <property type="match status" value="1"/>
</dbReference>
<dbReference type="InterPro" id="IPR000522">
    <property type="entry name" value="ABC_transptr_permease_BtuC"/>
</dbReference>
<dbReference type="GO" id="GO:0005886">
    <property type="term" value="C:plasma membrane"/>
    <property type="evidence" value="ECO:0007669"/>
    <property type="project" value="UniProtKB-SubCell"/>
</dbReference>
<dbReference type="AlphaFoldDB" id="A0A5J5G930"/>
<evidence type="ECO:0000256" key="4">
    <source>
        <dbReference type="ARBA" id="ARBA00022475"/>
    </source>
</evidence>
<sequence length="335" mass="35022">MTTTGWITKYRLLLAGLGVLLLATLLAGMGIGSASVSYSRILPTLFGHGSFKDDFVLFSVRLPRMLVTVLGGMALALSGSVLQAVTRNDLADPALVGINAGAGVAVAVFFLFVPVEAASFAYMLPAVGFAGGLAAAVLIYLLSYSREQGIQPIRLVLTGVGCSLALNGTMIVIISSTDQRKFDFIANWLAGSIWGTDWPYIGALLPWLVLLIPYILYKSNALNLLALGEPVTVGLGVPVQRERLLLLLAAVALASAAVSVTGSISFVGLMAPHIARSLVGPRHQLYVPVSVLTGGWLLLVADLIGHNVGDAGGIPAGVVVALIGAPYFVYLLLRK</sequence>
<gene>
    <name evidence="9" type="ORF">F4V43_11970</name>
</gene>
<dbReference type="Gene3D" id="1.10.3470.10">
    <property type="entry name" value="ABC transporter involved in vitamin B12 uptake, BtuC"/>
    <property type="match status" value="1"/>
</dbReference>
<dbReference type="EMBL" id="VYKK01000015">
    <property type="protein sequence ID" value="KAA9004112.1"/>
    <property type="molecule type" value="Genomic_DNA"/>
</dbReference>
<comment type="caution">
    <text evidence="9">The sequence shown here is derived from an EMBL/GenBank/DDBJ whole genome shotgun (WGS) entry which is preliminary data.</text>
</comment>
<evidence type="ECO:0000256" key="2">
    <source>
        <dbReference type="ARBA" id="ARBA00007935"/>
    </source>
</evidence>
<keyword evidence="3" id="KW-0813">Transport</keyword>
<comment type="similarity">
    <text evidence="2">Belongs to the binding-protein-dependent transport system permease family. FecCD subfamily.</text>
</comment>
<dbReference type="GO" id="GO:0033214">
    <property type="term" value="P:siderophore-iron import into cell"/>
    <property type="evidence" value="ECO:0007669"/>
    <property type="project" value="TreeGrafter"/>
</dbReference>
<accession>A0A5J5G930</accession>
<dbReference type="GO" id="GO:0022857">
    <property type="term" value="F:transmembrane transporter activity"/>
    <property type="evidence" value="ECO:0007669"/>
    <property type="project" value="InterPro"/>
</dbReference>
<keyword evidence="4" id="KW-1003">Cell membrane</keyword>
<evidence type="ECO:0000313" key="10">
    <source>
        <dbReference type="Proteomes" id="UP000367750"/>
    </source>
</evidence>
<dbReference type="OrthoDB" id="9811721at2"/>
<dbReference type="CDD" id="cd06550">
    <property type="entry name" value="TM_ABC_iron-siderophores_like"/>
    <property type="match status" value="1"/>
</dbReference>
<feature type="transmembrane region" description="Helical" evidence="8">
    <location>
        <begin position="313"/>
        <end position="333"/>
    </location>
</feature>
<dbReference type="SUPFAM" id="SSF81345">
    <property type="entry name" value="ABC transporter involved in vitamin B12 uptake, BtuC"/>
    <property type="match status" value="1"/>
</dbReference>
<organism evidence="9 10">
    <name type="scientific">Paenibacillus spiritus</name>
    <dbReference type="NCBI Taxonomy" id="2496557"/>
    <lineage>
        <taxon>Bacteria</taxon>
        <taxon>Bacillati</taxon>
        <taxon>Bacillota</taxon>
        <taxon>Bacilli</taxon>
        <taxon>Bacillales</taxon>
        <taxon>Paenibacillaceae</taxon>
        <taxon>Paenibacillus</taxon>
    </lineage>
</organism>
<evidence type="ECO:0000256" key="1">
    <source>
        <dbReference type="ARBA" id="ARBA00004651"/>
    </source>
</evidence>
<name>A0A5J5G930_9BACL</name>
<feature type="transmembrane region" description="Helical" evidence="8">
    <location>
        <begin position="198"/>
        <end position="217"/>
    </location>
</feature>
<evidence type="ECO:0000256" key="6">
    <source>
        <dbReference type="ARBA" id="ARBA00022989"/>
    </source>
</evidence>
<dbReference type="RefSeq" id="WP_150458466.1">
    <property type="nucleotide sequence ID" value="NZ_VYKK01000015.1"/>
</dbReference>
<dbReference type="PANTHER" id="PTHR30472:SF69">
    <property type="entry name" value="HEME-IRON TRANSPORT SYSTEM PERMEASE PROTEIN ISDF-RELATED"/>
    <property type="match status" value="1"/>
</dbReference>
<evidence type="ECO:0000256" key="8">
    <source>
        <dbReference type="SAM" id="Phobius"/>
    </source>
</evidence>
<feature type="transmembrane region" description="Helical" evidence="8">
    <location>
        <begin position="119"/>
        <end position="143"/>
    </location>
</feature>